<gene>
    <name evidence="3" type="ORF">K432DRAFT_432987</name>
</gene>
<dbReference type="InterPro" id="IPR013948">
    <property type="entry name" value="DNA_replication_reg_Sld3_C"/>
</dbReference>
<feature type="region of interest" description="Disordered" evidence="1">
    <location>
        <begin position="212"/>
        <end position="239"/>
    </location>
</feature>
<dbReference type="PANTHER" id="PTHR28067">
    <property type="entry name" value="DNA REPLICATION REGULATOR SLD3"/>
    <property type="match status" value="1"/>
</dbReference>
<name>A0A8E2EGB2_9PEZI</name>
<feature type="region of interest" description="Disordered" evidence="1">
    <location>
        <begin position="1"/>
        <end position="46"/>
    </location>
</feature>
<evidence type="ECO:0000313" key="3">
    <source>
        <dbReference type="EMBL" id="OCK83274.1"/>
    </source>
</evidence>
<dbReference type="Gene3D" id="1.20.58.2130">
    <property type="match status" value="1"/>
</dbReference>
<dbReference type="PANTHER" id="PTHR28067:SF1">
    <property type="entry name" value="DNA REPLICATION REGULATOR SLD3"/>
    <property type="match status" value="1"/>
</dbReference>
<feature type="region of interest" description="Disordered" evidence="1">
    <location>
        <begin position="340"/>
        <end position="364"/>
    </location>
</feature>
<feature type="region of interest" description="Disordered" evidence="1">
    <location>
        <begin position="539"/>
        <end position="591"/>
    </location>
</feature>
<evidence type="ECO:0000313" key="4">
    <source>
        <dbReference type="Proteomes" id="UP000250266"/>
    </source>
</evidence>
<dbReference type="AlphaFoldDB" id="A0A8E2EGB2"/>
<feature type="region of interest" description="Disordered" evidence="1">
    <location>
        <begin position="710"/>
        <end position="753"/>
    </location>
</feature>
<protein>
    <recommendedName>
        <fullName evidence="2">DNA replication regulator Sld3 C-terminal domain-containing protein</fullName>
    </recommendedName>
</protein>
<accession>A0A8E2EGB2</accession>
<dbReference type="InterPro" id="IPR042511">
    <property type="entry name" value="Sld3"/>
</dbReference>
<feature type="region of interest" description="Disordered" evidence="1">
    <location>
        <begin position="779"/>
        <end position="807"/>
    </location>
</feature>
<reference evidence="3 4" key="1">
    <citation type="journal article" date="2016" name="Nat. Commun.">
        <title>Ectomycorrhizal ecology is imprinted in the genome of the dominant symbiotic fungus Cenococcum geophilum.</title>
        <authorList>
            <consortium name="DOE Joint Genome Institute"/>
            <person name="Peter M."/>
            <person name="Kohler A."/>
            <person name="Ohm R.A."/>
            <person name="Kuo A."/>
            <person name="Krutzmann J."/>
            <person name="Morin E."/>
            <person name="Arend M."/>
            <person name="Barry K.W."/>
            <person name="Binder M."/>
            <person name="Choi C."/>
            <person name="Clum A."/>
            <person name="Copeland A."/>
            <person name="Grisel N."/>
            <person name="Haridas S."/>
            <person name="Kipfer T."/>
            <person name="LaButti K."/>
            <person name="Lindquist E."/>
            <person name="Lipzen A."/>
            <person name="Maire R."/>
            <person name="Meier B."/>
            <person name="Mihaltcheva S."/>
            <person name="Molinier V."/>
            <person name="Murat C."/>
            <person name="Poggeler S."/>
            <person name="Quandt C.A."/>
            <person name="Sperisen C."/>
            <person name="Tritt A."/>
            <person name="Tisserant E."/>
            <person name="Crous P.W."/>
            <person name="Henrissat B."/>
            <person name="Nehls U."/>
            <person name="Egli S."/>
            <person name="Spatafora J.W."/>
            <person name="Grigoriev I.V."/>
            <person name="Martin F.M."/>
        </authorList>
    </citation>
    <scope>NUCLEOTIDE SEQUENCE [LARGE SCALE GENOMIC DNA]</scope>
    <source>
        <strain evidence="3 4">CBS 459.81</strain>
    </source>
</reference>
<feature type="compositionally biased region" description="Basic residues" evidence="1">
    <location>
        <begin position="351"/>
        <end position="361"/>
    </location>
</feature>
<keyword evidence="4" id="KW-1185">Reference proteome</keyword>
<organism evidence="3 4">
    <name type="scientific">Lepidopterella palustris CBS 459.81</name>
    <dbReference type="NCBI Taxonomy" id="1314670"/>
    <lineage>
        <taxon>Eukaryota</taxon>
        <taxon>Fungi</taxon>
        <taxon>Dikarya</taxon>
        <taxon>Ascomycota</taxon>
        <taxon>Pezizomycotina</taxon>
        <taxon>Dothideomycetes</taxon>
        <taxon>Pleosporomycetidae</taxon>
        <taxon>Mytilinidiales</taxon>
        <taxon>Argynnaceae</taxon>
        <taxon>Lepidopterella</taxon>
    </lineage>
</organism>
<dbReference type="GO" id="GO:0006270">
    <property type="term" value="P:DNA replication initiation"/>
    <property type="evidence" value="ECO:0007669"/>
    <property type="project" value="InterPro"/>
</dbReference>
<dbReference type="Pfam" id="PF08639">
    <property type="entry name" value="Sld3_STD"/>
    <property type="match status" value="1"/>
</dbReference>
<dbReference type="EMBL" id="KV744865">
    <property type="protein sequence ID" value="OCK83274.1"/>
    <property type="molecule type" value="Genomic_DNA"/>
</dbReference>
<evidence type="ECO:0000256" key="1">
    <source>
        <dbReference type="SAM" id="MobiDB-lite"/>
    </source>
</evidence>
<proteinExistence type="predicted"/>
<feature type="domain" description="DNA replication regulator Sld3 C-terminal" evidence="2">
    <location>
        <begin position="257"/>
        <end position="787"/>
    </location>
</feature>
<feature type="compositionally biased region" description="Basic and acidic residues" evidence="1">
    <location>
        <begin position="216"/>
        <end position="227"/>
    </location>
</feature>
<dbReference type="Proteomes" id="UP000250266">
    <property type="component" value="Unassembled WGS sequence"/>
</dbReference>
<dbReference type="GO" id="GO:0031261">
    <property type="term" value="C:DNA replication preinitiation complex"/>
    <property type="evidence" value="ECO:0007669"/>
    <property type="project" value="TreeGrafter"/>
</dbReference>
<feature type="region of interest" description="Disordered" evidence="1">
    <location>
        <begin position="433"/>
        <end position="459"/>
    </location>
</feature>
<sequence>MLKSHPDNPCHNLGLPSKRDSYSVNSNPAPSNKRKRDSTTDVQPLPKSFVIRPYQNSIYEKPGRFTPIHLIPRAHLSLAFLDTTANLPGLPSNRLFSSYIEILERDNSCEQDTQGTPQVLVVRYETDKTLFAVERSQKGVYSLCRLARWLKEKDISDLCGSSKDYNLSPLQRNVDFQNGSEWWQYAAIRGNGVSDGYQGAPKRLRMVMLRPTPATSDHKSPAREKKTISAVGSEEQTDAKMEPPEVLMDTPLSGQRICDNLATQYLETLYLSQTSLAYFAKGSISRARATFTSAEDSSLHIYDLTTFLRSILLTHASMDKKYREKLPEIIRSLPPGSLSDDDFDEKVSPAKSRKRKPKRMKLSRDGVYPGEEEYVKKWWISDISSPQQYDGETADQRLRRRVGDLRVREALAQLILMLEISALEAMPTYKVPQPENHVADSESRTQNDPQAKPKKRKPKRLQDMNLLIDLLLDKLCIWQSVEQDDSISFQTKPLNYGDALHPNSAKASSGDRLRNFCIEVIVPFYMSRLPDHAVTINKRLGGPVATSPAKRKSTLRQSGELREPDPKRKATDTTKKISQRPAPLLHRSATDSALVPGLKREGSEVPLSAIPFQRSPSTTSSRQTMAQFKRLSQREVDLSTKSSAVDTKIKQKKRVEEELKSAISALKKPNRELAVGGYVDDVERRGLGAAGRSRKPANPSRKILQTVQVAATPKRTRKTEVGQSVTGHHHRASLNREARGELRPPSSNDCIPSSVVRPPSLVVPSTELRDSVFGSAAGVSIAETPSRGPRGKTTSFLPDEESGQQERDLIRKLPPSFKISKGPSISSEQKDTDGIVFATPSKPRASQIDQGPAAILSTPVKTTNIAKSTLQLEAIPSRAAIFATPIKSTTKKLITLNATAGNTAPTGTQESVERSIYSALGWDDDNDLL</sequence>
<dbReference type="OrthoDB" id="5395343at2759"/>
<evidence type="ECO:0000259" key="2">
    <source>
        <dbReference type="Pfam" id="PF08639"/>
    </source>
</evidence>
<feature type="compositionally biased region" description="Basic and acidic residues" evidence="1">
    <location>
        <begin position="559"/>
        <end position="575"/>
    </location>
</feature>